<dbReference type="GO" id="GO:0030199">
    <property type="term" value="P:collagen fibril organization"/>
    <property type="evidence" value="ECO:0007669"/>
    <property type="project" value="TreeGrafter"/>
</dbReference>
<dbReference type="PRINTS" id="PR00258">
    <property type="entry name" value="SPERACTRCPTR"/>
</dbReference>
<keyword evidence="14" id="KW-0186">Copper</keyword>
<evidence type="ECO:0000256" key="4">
    <source>
        <dbReference type="ARBA" id="ARBA00007492"/>
    </source>
</evidence>
<accession>A0A6P8GD85</accession>
<feature type="region of interest" description="Disordered" evidence="21">
    <location>
        <begin position="179"/>
        <end position="207"/>
    </location>
</feature>
<dbReference type="SMART" id="SM00202">
    <property type="entry name" value="SR"/>
    <property type="match status" value="4"/>
</dbReference>
<feature type="disulfide bond" evidence="20">
    <location>
        <begin position="105"/>
        <end position="115"/>
    </location>
</feature>
<evidence type="ECO:0000256" key="10">
    <source>
        <dbReference type="ARBA" id="ARBA00022737"/>
    </source>
</evidence>
<evidence type="ECO:0000256" key="17">
    <source>
        <dbReference type="ARBA" id="ARBA00023180"/>
    </source>
</evidence>
<evidence type="ECO:0000259" key="23">
    <source>
        <dbReference type="PROSITE" id="PS50287"/>
    </source>
</evidence>
<keyword evidence="7" id="KW-0812">Transmembrane</keyword>
<evidence type="ECO:0000256" key="14">
    <source>
        <dbReference type="ARBA" id="ARBA00023008"/>
    </source>
</evidence>
<feature type="signal peptide" evidence="22">
    <location>
        <begin position="1"/>
        <end position="19"/>
    </location>
</feature>
<feature type="disulfide bond" evidence="20">
    <location>
        <begin position="548"/>
        <end position="558"/>
    </location>
</feature>
<dbReference type="PANTHER" id="PTHR45817">
    <property type="entry name" value="LYSYL OXIDASE-LIKE-RELATED"/>
    <property type="match status" value="1"/>
</dbReference>
<keyword evidence="6" id="KW-0964">Secreted</keyword>
<dbReference type="PROSITE" id="PS50287">
    <property type="entry name" value="SRCR_2"/>
    <property type="match status" value="4"/>
</dbReference>
<sequence length="807" mass="89824">MLLDAFLCASSLLFFAAHAEPPSPSRTPRAPALKVRLAGNGRQDNEGRVEVLHNSTWGTVCDDEVDIKLANVVCRELGFHSGVTWAHSAKYGEGDGPIWMDNVRCEGTERTLKDCRHNGWGVNDCKHTEDLGVVCTPEQSLDQSNAGGGQRRGHSIALRPNIRATQQWQDLYSNQRSPAYLGNGHAQDGSQRGHFSRQQLGSQPSSKVRIEEVRLRPVLMSTKKRAMVTEGVVEVKHAGRWRQVCDKGWTLNSSKVVCGMLGFPNAEQPSYSTYKKIWDRKVKDPSTRLSMMAKKKGFWVEKVNCQGTEPSLADCHTKLSIPQSSGPCQKGRHAVARCVPGPQFSRMSSGRPQAPLPQQPAVRLKAGARLGEGRVEVLRDGKWGTVVDHLWDRVTASVVCRELGFGTARETVSGAGMGQGTGPIHMNSVQCQGTERSILDCLFQEVPLWTFKHTQDASVRCNVPKTGLETTVRLAGGREPGEGRVEVLLEAGGRKRWGSVCSENWGLNEAMVVCRQLGFGFAARAHEEVWYWAGDPAASEVILSGAHCVGTELSIQQCRRNQNVHCPRGGGAKAAGVTCSETAPDLVVDAQLVQESAYLEDRPLHLLSCAHEEGCLSSSAARMHWPYGHRRLLRFSSRIMNLGLADFRPRATRESWTWHQCHRHYHSIEVFTHYDLLTLNGTRIAEGHKASFCLEDTFCPEGLRKRFSCYNMGDQGISVGCWDTYRHDIDCQWVDITDVQPGDYIFQVEVNPSLDMAESDFMNNVLRCRCRYDGHRVYMYGCHAGDAYSAEIEDLFEHQRQITNNHI</sequence>
<dbReference type="PRINTS" id="PR00074">
    <property type="entry name" value="LYSYLOXIDASE"/>
</dbReference>
<feature type="domain" description="SRCR" evidence="23">
    <location>
        <begin position="362"/>
        <end position="462"/>
    </location>
</feature>
<comment type="subcellular location">
    <subcellularLocation>
        <location evidence="2">Membrane</location>
        <topology evidence="2">Single-pass membrane protein</topology>
    </subcellularLocation>
    <subcellularLocation>
        <location evidence="3">Secreted</location>
        <location evidence="3">Extracellular space</location>
    </subcellularLocation>
</comment>
<keyword evidence="5" id="KW-0886">LTQ</keyword>
<evidence type="ECO:0000313" key="24">
    <source>
        <dbReference type="Proteomes" id="UP000515152"/>
    </source>
</evidence>
<evidence type="ECO:0000256" key="11">
    <source>
        <dbReference type="ARBA" id="ARBA00022772"/>
    </source>
</evidence>
<evidence type="ECO:0000256" key="2">
    <source>
        <dbReference type="ARBA" id="ARBA00004167"/>
    </source>
</evidence>
<dbReference type="FunFam" id="3.10.250.10:FF:000008">
    <property type="entry name" value="Lysyl oxidase homolog 2"/>
    <property type="match status" value="1"/>
</dbReference>
<dbReference type="FunFam" id="3.10.250.10:FF:000016">
    <property type="entry name" value="Scavenger receptor cysteine-rich protein type 12"/>
    <property type="match status" value="1"/>
</dbReference>
<dbReference type="EC" id="1.4.3.13" evidence="18"/>
<keyword evidence="16 20" id="KW-1015">Disulfide bond</keyword>
<feature type="disulfide bond" evidence="20">
    <location>
        <begin position="61"/>
        <end position="125"/>
    </location>
</feature>
<comment type="catalytic activity">
    <reaction evidence="19">
        <text>L-lysyl-[protein] + O2 + H2O = (S)-2-amino-6-oxohexanoyl-[protein] + H2O2 + NH4(+)</text>
        <dbReference type="Rhea" id="RHEA:24544"/>
        <dbReference type="Rhea" id="RHEA-COMP:9752"/>
        <dbReference type="Rhea" id="RHEA-COMP:12448"/>
        <dbReference type="ChEBI" id="CHEBI:15377"/>
        <dbReference type="ChEBI" id="CHEBI:15379"/>
        <dbReference type="ChEBI" id="CHEBI:16240"/>
        <dbReference type="ChEBI" id="CHEBI:28938"/>
        <dbReference type="ChEBI" id="CHEBI:29969"/>
        <dbReference type="ChEBI" id="CHEBI:131803"/>
        <dbReference type="EC" id="1.4.3.13"/>
    </reaction>
</comment>
<dbReference type="Proteomes" id="UP000515152">
    <property type="component" value="Chromosome 13"/>
</dbReference>
<evidence type="ECO:0000256" key="21">
    <source>
        <dbReference type="SAM" id="MobiDB-lite"/>
    </source>
</evidence>
<feature type="disulfide bond" evidence="20">
    <location>
        <begin position="305"/>
        <end position="315"/>
    </location>
</feature>
<protein>
    <recommendedName>
        <fullName evidence="18">protein-lysine 6-oxidase</fullName>
        <ecNumber evidence="18">1.4.3.13</ecNumber>
    </recommendedName>
</protein>
<dbReference type="GO" id="GO:0004720">
    <property type="term" value="F:protein-lysine 6-oxidase activity"/>
    <property type="evidence" value="ECO:0007669"/>
    <property type="project" value="UniProtKB-EC"/>
</dbReference>
<evidence type="ECO:0000256" key="18">
    <source>
        <dbReference type="ARBA" id="ARBA00038869"/>
    </source>
</evidence>
<reference evidence="25" key="1">
    <citation type="submission" date="2025-08" db="UniProtKB">
        <authorList>
            <consortium name="RefSeq"/>
        </authorList>
    </citation>
    <scope>IDENTIFICATION</scope>
</reference>
<evidence type="ECO:0000256" key="9">
    <source>
        <dbReference type="ARBA" id="ARBA00022729"/>
    </source>
</evidence>
<feature type="disulfide bond" evidence="20">
    <location>
        <begin position="400"/>
        <end position="461"/>
    </location>
</feature>
<dbReference type="KEGG" id="char:105904360"/>
<dbReference type="PROSITE" id="PS00926">
    <property type="entry name" value="LYSYL_OXIDASE"/>
    <property type="match status" value="1"/>
</dbReference>
<evidence type="ECO:0000256" key="8">
    <source>
        <dbReference type="ARBA" id="ARBA00022723"/>
    </source>
</evidence>
<dbReference type="InterPro" id="IPR050912">
    <property type="entry name" value="LOX-like_protein"/>
</dbReference>
<keyword evidence="17" id="KW-0325">Glycoprotein</keyword>
<evidence type="ECO:0000256" key="16">
    <source>
        <dbReference type="ARBA" id="ARBA00023157"/>
    </source>
</evidence>
<evidence type="ECO:0000256" key="3">
    <source>
        <dbReference type="ARBA" id="ARBA00004239"/>
    </source>
</evidence>
<evidence type="ECO:0000256" key="15">
    <source>
        <dbReference type="ARBA" id="ARBA00023136"/>
    </source>
</evidence>
<name>A0A6P8GD85_CLUHA</name>
<evidence type="ECO:0000256" key="6">
    <source>
        <dbReference type="ARBA" id="ARBA00022525"/>
    </source>
</evidence>
<feature type="disulfide bond" evidence="20">
    <location>
        <begin position="431"/>
        <end position="441"/>
    </location>
</feature>
<feature type="domain" description="SRCR" evidence="23">
    <location>
        <begin position="213"/>
        <end position="339"/>
    </location>
</feature>
<dbReference type="PANTHER" id="PTHR45817:SF5">
    <property type="entry name" value="LYSYL OXIDASE HOMOLOG 4"/>
    <property type="match status" value="1"/>
</dbReference>
<dbReference type="InterPro" id="IPR036772">
    <property type="entry name" value="SRCR-like_dom_sf"/>
</dbReference>
<feature type="domain" description="SRCR" evidence="23">
    <location>
        <begin position="472"/>
        <end position="580"/>
    </location>
</feature>
<dbReference type="Pfam" id="PF01186">
    <property type="entry name" value="Lysyl_oxidase"/>
    <property type="match status" value="1"/>
</dbReference>
<dbReference type="RefSeq" id="XP_031434906.1">
    <property type="nucleotide sequence ID" value="XM_031579046.2"/>
</dbReference>
<dbReference type="GO" id="GO:0016020">
    <property type="term" value="C:membrane"/>
    <property type="evidence" value="ECO:0007669"/>
    <property type="project" value="UniProtKB-SubCell"/>
</dbReference>
<dbReference type="OrthoDB" id="547291at2759"/>
<dbReference type="Pfam" id="PF00530">
    <property type="entry name" value="SRCR"/>
    <property type="match status" value="4"/>
</dbReference>
<dbReference type="AlphaFoldDB" id="A0A6P8GD85"/>
<organism evidence="24 25">
    <name type="scientific">Clupea harengus</name>
    <name type="common">Atlantic herring</name>
    <dbReference type="NCBI Taxonomy" id="7950"/>
    <lineage>
        <taxon>Eukaryota</taxon>
        <taxon>Metazoa</taxon>
        <taxon>Chordata</taxon>
        <taxon>Craniata</taxon>
        <taxon>Vertebrata</taxon>
        <taxon>Euteleostomi</taxon>
        <taxon>Actinopterygii</taxon>
        <taxon>Neopterygii</taxon>
        <taxon>Teleostei</taxon>
        <taxon>Clupei</taxon>
        <taxon>Clupeiformes</taxon>
        <taxon>Clupeoidei</taxon>
        <taxon>Clupeidae</taxon>
        <taxon>Clupea</taxon>
    </lineage>
</organism>
<keyword evidence="15" id="KW-0472">Membrane</keyword>
<dbReference type="InterPro" id="IPR019828">
    <property type="entry name" value="Lysyl_oxidase_CS"/>
</dbReference>
<keyword evidence="9 22" id="KW-0732">Signal</keyword>
<evidence type="ECO:0000256" key="7">
    <source>
        <dbReference type="ARBA" id="ARBA00022692"/>
    </source>
</evidence>
<evidence type="ECO:0000256" key="1">
    <source>
        <dbReference type="ARBA" id="ARBA00001935"/>
    </source>
</evidence>
<keyword evidence="10" id="KW-0677">Repeat</keyword>
<dbReference type="CTD" id="84171"/>
<evidence type="ECO:0000256" key="20">
    <source>
        <dbReference type="PROSITE-ProRule" id="PRU00196"/>
    </source>
</evidence>
<evidence type="ECO:0000256" key="12">
    <source>
        <dbReference type="ARBA" id="ARBA00022989"/>
    </source>
</evidence>
<comment type="similarity">
    <text evidence="4">Belongs to the lysyl oxidase family.</text>
</comment>
<evidence type="ECO:0000256" key="13">
    <source>
        <dbReference type="ARBA" id="ARBA00023002"/>
    </source>
</evidence>
<dbReference type="SUPFAM" id="SSF56487">
    <property type="entry name" value="SRCR-like"/>
    <property type="match status" value="4"/>
</dbReference>
<dbReference type="GO" id="GO:0005615">
    <property type="term" value="C:extracellular space"/>
    <property type="evidence" value="ECO:0007669"/>
    <property type="project" value="TreeGrafter"/>
</dbReference>
<keyword evidence="13" id="KW-0560">Oxidoreductase</keyword>
<proteinExistence type="inferred from homology"/>
<dbReference type="InterPro" id="IPR001695">
    <property type="entry name" value="Lysyl_oxidase"/>
</dbReference>
<evidence type="ECO:0000313" key="25">
    <source>
        <dbReference type="RefSeq" id="XP_031434906.1"/>
    </source>
</evidence>
<evidence type="ECO:0000256" key="5">
    <source>
        <dbReference type="ARBA" id="ARBA00022477"/>
    </source>
</evidence>
<keyword evidence="24" id="KW-1185">Reference proteome</keyword>
<feature type="domain" description="SRCR" evidence="23">
    <location>
        <begin position="35"/>
        <end position="136"/>
    </location>
</feature>
<feature type="chain" id="PRO_5027858325" description="protein-lysine 6-oxidase" evidence="22">
    <location>
        <begin position="20"/>
        <end position="807"/>
    </location>
</feature>
<dbReference type="GO" id="GO:0005507">
    <property type="term" value="F:copper ion binding"/>
    <property type="evidence" value="ECO:0007669"/>
    <property type="project" value="InterPro"/>
</dbReference>
<dbReference type="Gene3D" id="3.10.250.10">
    <property type="entry name" value="SRCR-like domain"/>
    <property type="match status" value="4"/>
</dbReference>
<keyword evidence="11" id="KW-0801">TPQ</keyword>
<feature type="compositionally biased region" description="Polar residues" evidence="21">
    <location>
        <begin position="196"/>
        <end position="206"/>
    </location>
</feature>
<feature type="disulfide bond" evidence="20">
    <location>
        <begin position="74"/>
        <end position="135"/>
    </location>
</feature>
<keyword evidence="12" id="KW-1133">Transmembrane helix</keyword>
<comment type="caution">
    <text evidence="20">Lacks conserved residue(s) required for the propagation of feature annotation.</text>
</comment>
<keyword evidence="8" id="KW-0479">Metal-binding</keyword>
<dbReference type="InterPro" id="IPR001190">
    <property type="entry name" value="SRCR"/>
</dbReference>
<evidence type="ECO:0000256" key="19">
    <source>
        <dbReference type="ARBA" id="ARBA00047861"/>
    </source>
</evidence>
<evidence type="ECO:0000256" key="22">
    <source>
        <dbReference type="SAM" id="SignalP"/>
    </source>
</evidence>
<dbReference type="FunFam" id="3.10.250.10:FF:000001">
    <property type="entry name" value="Lysyl oxidase 4 isoform X1"/>
    <property type="match status" value="2"/>
</dbReference>
<comment type="cofactor">
    <cofactor evidence="1">
        <name>Cu cation</name>
        <dbReference type="ChEBI" id="CHEBI:23378"/>
    </cofactor>
</comment>
<gene>
    <name evidence="25" type="primary">loxl4</name>
</gene>
<dbReference type="GeneID" id="105904360"/>